<dbReference type="HOGENOM" id="CLU_095668_0_0_5"/>
<keyword evidence="2" id="KW-0238">DNA-binding</keyword>
<dbReference type="InterPro" id="IPR016032">
    <property type="entry name" value="Sig_transdc_resp-reg_C-effctor"/>
</dbReference>
<gene>
    <name evidence="5" type="ordered locus">Caul_1362</name>
</gene>
<dbReference type="GO" id="GO:0003677">
    <property type="term" value="F:DNA binding"/>
    <property type="evidence" value="ECO:0007669"/>
    <property type="project" value="UniProtKB-KW"/>
</dbReference>
<feature type="domain" description="HTH luxR-type" evidence="4">
    <location>
        <begin position="177"/>
        <end position="242"/>
    </location>
</feature>
<protein>
    <submittedName>
        <fullName evidence="5">Transcriptional regulator, LuxR family</fullName>
    </submittedName>
</protein>
<dbReference type="Gene3D" id="1.10.10.10">
    <property type="entry name" value="Winged helix-like DNA-binding domain superfamily/Winged helix DNA-binding domain"/>
    <property type="match status" value="1"/>
</dbReference>
<dbReference type="Pfam" id="PF00196">
    <property type="entry name" value="GerE"/>
    <property type="match status" value="1"/>
</dbReference>
<dbReference type="STRING" id="366602.Caul_1362"/>
<reference evidence="5" key="1">
    <citation type="submission" date="2008-01" db="EMBL/GenBank/DDBJ databases">
        <title>Complete sequence of chromosome of Caulobacter sp. K31.</title>
        <authorList>
            <consortium name="US DOE Joint Genome Institute"/>
            <person name="Copeland A."/>
            <person name="Lucas S."/>
            <person name="Lapidus A."/>
            <person name="Barry K."/>
            <person name="Glavina del Rio T."/>
            <person name="Dalin E."/>
            <person name="Tice H."/>
            <person name="Pitluck S."/>
            <person name="Bruce D."/>
            <person name="Goodwin L."/>
            <person name="Thompson L.S."/>
            <person name="Brettin T."/>
            <person name="Detter J.C."/>
            <person name="Han C."/>
            <person name="Schmutz J."/>
            <person name="Larimer F."/>
            <person name="Land M."/>
            <person name="Hauser L."/>
            <person name="Kyrpides N."/>
            <person name="Kim E."/>
            <person name="Stephens C."/>
            <person name="Richardson P."/>
        </authorList>
    </citation>
    <scope>NUCLEOTIDE SEQUENCE [LARGE SCALE GENOMIC DNA]</scope>
    <source>
        <strain evidence="5">K31</strain>
    </source>
</reference>
<dbReference type="SMART" id="SM00421">
    <property type="entry name" value="HTH_LUXR"/>
    <property type="match status" value="1"/>
</dbReference>
<dbReference type="InterPro" id="IPR000792">
    <property type="entry name" value="Tscrpt_reg_LuxR_C"/>
</dbReference>
<dbReference type="CDD" id="cd06170">
    <property type="entry name" value="LuxR_C_like"/>
    <property type="match status" value="1"/>
</dbReference>
<evidence type="ECO:0000259" key="4">
    <source>
        <dbReference type="PROSITE" id="PS50043"/>
    </source>
</evidence>
<dbReference type="Pfam" id="PF03472">
    <property type="entry name" value="Autoind_bind"/>
    <property type="match status" value="1"/>
</dbReference>
<dbReference type="OrthoDB" id="3679796at2"/>
<evidence type="ECO:0000256" key="2">
    <source>
        <dbReference type="ARBA" id="ARBA00023125"/>
    </source>
</evidence>
<evidence type="ECO:0000256" key="1">
    <source>
        <dbReference type="ARBA" id="ARBA00023015"/>
    </source>
</evidence>
<dbReference type="AlphaFoldDB" id="B0SZK2"/>
<dbReference type="PANTHER" id="PTHR44688">
    <property type="entry name" value="DNA-BINDING TRANSCRIPTIONAL ACTIVATOR DEVR_DOSR"/>
    <property type="match status" value="1"/>
</dbReference>
<dbReference type="SUPFAM" id="SSF46894">
    <property type="entry name" value="C-terminal effector domain of the bipartite response regulators"/>
    <property type="match status" value="1"/>
</dbReference>
<sequence>MTTAGEEIERLARVAALAERVRDLGRGVGLPYVAASADISSPEPMLGLDGKPLAETIFEWLDASLYYWRDRAFALRAPFILAARCTAEPFFYHQGRFASWRPLARLEAIEVGEAAKAFGVEAAIIAPAHLTGGVIGAVVWASAEPLADLPALYAARSDELHGAALRLVSAYRDGCDDDVPPVRLTKREIQCLKWAAAGKTDADIAQIIGIAGPTVRFHVQNAALKLRVAGRAQAVHRATGLGYIGAVGRARHRASDR</sequence>
<proteinExistence type="predicted"/>
<dbReference type="PRINTS" id="PR00038">
    <property type="entry name" value="HTHLUXR"/>
</dbReference>
<organism evidence="5">
    <name type="scientific">Caulobacter sp. (strain K31)</name>
    <dbReference type="NCBI Taxonomy" id="366602"/>
    <lineage>
        <taxon>Bacteria</taxon>
        <taxon>Pseudomonadati</taxon>
        <taxon>Pseudomonadota</taxon>
        <taxon>Alphaproteobacteria</taxon>
        <taxon>Caulobacterales</taxon>
        <taxon>Caulobacteraceae</taxon>
        <taxon>Caulobacter</taxon>
    </lineage>
</organism>
<evidence type="ECO:0000256" key="3">
    <source>
        <dbReference type="ARBA" id="ARBA00023163"/>
    </source>
</evidence>
<keyword evidence="3" id="KW-0804">Transcription</keyword>
<dbReference type="GO" id="GO:0006355">
    <property type="term" value="P:regulation of DNA-templated transcription"/>
    <property type="evidence" value="ECO:0007669"/>
    <property type="project" value="InterPro"/>
</dbReference>
<dbReference type="Gene3D" id="3.30.450.80">
    <property type="entry name" value="Transcription factor LuxR-like, autoinducer-binding domain"/>
    <property type="match status" value="1"/>
</dbReference>
<dbReference type="InterPro" id="IPR036388">
    <property type="entry name" value="WH-like_DNA-bd_sf"/>
</dbReference>
<dbReference type="PROSITE" id="PS50043">
    <property type="entry name" value="HTH_LUXR_2"/>
    <property type="match status" value="1"/>
</dbReference>
<dbReference type="eggNOG" id="COG2771">
    <property type="taxonomic scope" value="Bacteria"/>
</dbReference>
<name>B0SZK2_CAUSK</name>
<accession>B0SZK2</accession>
<dbReference type="EMBL" id="CP000927">
    <property type="protein sequence ID" value="ABZ70492.1"/>
    <property type="molecule type" value="Genomic_DNA"/>
</dbReference>
<evidence type="ECO:0000313" key="5">
    <source>
        <dbReference type="EMBL" id="ABZ70492.1"/>
    </source>
</evidence>
<keyword evidence="1" id="KW-0805">Transcription regulation</keyword>
<dbReference type="InterPro" id="IPR005143">
    <property type="entry name" value="TF_LuxR_autoind-bd_dom"/>
</dbReference>
<dbReference type="InterPro" id="IPR036693">
    <property type="entry name" value="TF_LuxR_autoind-bd_dom_sf"/>
</dbReference>
<dbReference type="KEGG" id="cak:Caul_1362"/>
<dbReference type="PANTHER" id="PTHR44688:SF25">
    <property type="entry name" value="HTH LUXR-TYPE DOMAIN-CONTAINING PROTEIN"/>
    <property type="match status" value="1"/>
</dbReference>